<dbReference type="NCBIfam" id="NF045939">
    <property type="entry name" value="MHJ_0274_fam"/>
    <property type="match status" value="1"/>
</dbReference>
<keyword evidence="1" id="KW-1133">Transmembrane helix</keyword>
<organism evidence="2">
    <name type="scientific">Metamycoplasma salivarium</name>
    <name type="common">Mycoplasma salivarium</name>
    <dbReference type="NCBI Taxonomy" id="2124"/>
    <lineage>
        <taxon>Bacteria</taxon>
        <taxon>Bacillati</taxon>
        <taxon>Mycoplasmatota</taxon>
        <taxon>Mycoplasmoidales</taxon>
        <taxon>Metamycoplasmataceae</taxon>
        <taxon>Metamycoplasma</taxon>
    </lineage>
</organism>
<proteinExistence type="predicted"/>
<evidence type="ECO:0000313" key="2">
    <source>
        <dbReference type="EMBL" id="VEU56210.1"/>
    </source>
</evidence>
<name>A0A448ZY64_METSV</name>
<keyword evidence="1" id="KW-0472">Membrane</keyword>
<gene>
    <name evidence="2" type="ORF">NCTC10113_01106</name>
</gene>
<protein>
    <submittedName>
        <fullName evidence="2">Uncharacterized protein</fullName>
    </submittedName>
</protein>
<keyword evidence="2" id="KW-0614">Plasmid</keyword>
<dbReference type="EMBL" id="LR214939">
    <property type="protein sequence ID" value="VEU56210.1"/>
    <property type="molecule type" value="Genomic_DNA"/>
</dbReference>
<dbReference type="RefSeq" id="WP_024544078.1">
    <property type="nucleotide sequence ID" value="NZ_BPLV01000001.1"/>
</dbReference>
<accession>A0A448ZY64</accession>
<feature type="transmembrane region" description="Helical" evidence="1">
    <location>
        <begin position="13"/>
        <end position="32"/>
    </location>
</feature>
<sequence>MGAQAKSNSTASIAIYVILGLLLAFVVFYIVWKIMKKKLLKKKELKVLRKKEEETKKVYYDYVMSFYKIIEYAENELKNFVPSIGSTKMKDIKNGANKLTAKLLKREDFAKSFADNKVYENFLEHATKIASYNCNLWESNIPETVQFFKDEYKLIPESEHKTEYLNLVEQSIRRQYYEKQQD</sequence>
<dbReference type="AlphaFoldDB" id="A0A448ZY64"/>
<evidence type="ECO:0000256" key="1">
    <source>
        <dbReference type="SAM" id="Phobius"/>
    </source>
</evidence>
<reference evidence="2" key="1">
    <citation type="submission" date="2019-01" db="EMBL/GenBank/DDBJ databases">
        <authorList>
            <consortium name="Pathogen Informatics"/>
        </authorList>
    </citation>
    <scope>NUCLEOTIDE SEQUENCE [LARGE SCALE GENOMIC DNA]</scope>
    <source>
        <strain evidence="2">NCTC10113</strain>
    </source>
</reference>
<keyword evidence="1" id="KW-0812">Transmembrane</keyword>
<geneLocation type="plasmid" evidence="2">
    <name>2</name>
</geneLocation>